<comment type="caution">
    <text evidence="3">The sequence shown here is derived from an EMBL/GenBank/DDBJ whole genome shotgun (WGS) entry which is preliminary data.</text>
</comment>
<dbReference type="PANTHER" id="PTHR31528">
    <property type="entry name" value="4-AMINO-5-HYDROXYMETHYL-2-METHYLPYRIMIDINE PHOSPHATE SYNTHASE THI11-RELATED"/>
    <property type="match status" value="1"/>
</dbReference>
<dbReference type="SUPFAM" id="SSF53850">
    <property type="entry name" value="Periplasmic binding protein-like II"/>
    <property type="match status" value="1"/>
</dbReference>
<dbReference type="AlphaFoldDB" id="A0A939LS70"/>
<dbReference type="GO" id="GO:0009228">
    <property type="term" value="P:thiamine biosynthetic process"/>
    <property type="evidence" value="ECO:0007669"/>
    <property type="project" value="InterPro"/>
</dbReference>
<feature type="chain" id="PRO_5038668742" evidence="1">
    <location>
        <begin position="25"/>
        <end position="327"/>
    </location>
</feature>
<dbReference type="RefSeq" id="WP_208044399.1">
    <property type="nucleotide sequence ID" value="NZ_JAGDYL010000001.1"/>
</dbReference>
<gene>
    <name evidence="3" type="ORF">J4H91_01110</name>
</gene>
<evidence type="ECO:0000313" key="3">
    <source>
        <dbReference type="EMBL" id="MBO1803920.1"/>
    </source>
</evidence>
<keyword evidence="1" id="KW-0732">Signal</keyword>
<dbReference type="Gene3D" id="3.40.190.10">
    <property type="entry name" value="Periplasmic binding protein-like II"/>
    <property type="match status" value="2"/>
</dbReference>
<name>A0A939LS70_9MICO</name>
<dbReference type="Proteomes" id="UP000664398">
    <property type="component" value="Unassembled WGS sequence"/>
</dbReference>
<keyword evidence="4" id="KW-1185">Reference proteome</keyword>
<sequence length="327" mass="34864">MNRKTVIAGFAGIAALALTLTGCAGGDSGSGGGEGSSKEATILTNWFAQAEQGGYWAAEAEGLAEAEGVDLTVTQGGPGIQTIPQVAAGEADFGVGNADEVLVAIDSGLPIVAVAAGPAKNLQCMAYHESTGIKGFEDLNGHTVARVPSPYWDYIRDSFKLDDVNEINIGDLASFQNDQNMVTQCFLTSEPFIIEKMGMTDVGFLSVADDGGYNAYQNLLFTTKRFADENPETVQAVVDASVEGWKAMLEDPTATKELILKTNSDGDPEVFDYTVDLFKTDESLLGGDEVGQMTDERWEELSKQLISIGLLSEDFDVSKAYTTEFLK</sequence>
<dbReference type="InterPro" id="IPR027939">
    <property type="entry name" value="NMT1/THI5"/>
</dbReference>
<dbReference type="EMBL" id="JAGDYL010000001">
    <property type="protein sequence ID" value="MBO1803920.1"/>
    <property type="molecule type" value="Genomic_DNA"/>
</dbReference>
<proteinExistence type="predicted"/>
<dbReference type="PROSITE" id="PS51257">
    <property type="entry name" value="PROKAR_LIPOPROTEIN"/>
    <property type="match status" value="1"/>
</dbReference>
<organism evidence="3 4">
    <name type="scientific">Leucobacter ruminantium</name>
    <dbReference type="NCBI Taxonomy" id="1289170"/>
    <lineage>
        <taxon>Bacteria</taxon>
        <taxon>Bacillati</taxon>
        <taxon>Actinomycetota</taxon>
        <taxon>Actinomycetes</taxon>
        <taxon>Micrococcales</taxon>
        <taxon>Microbacteriaceae</taxon>
        <taxon>Leucobacter</taxon>
    </lineage>
</organism>
<feature type="signal peptide" evidence="1">
    <location>
        <begin position="1"/>
        <end position="24"/>
    </location>
</feature>
<evidence type="ECO:0000259" key="2">
    <source>
        <dbReference type="Pfam" id="PF09084"/>
    </source>
</evidence>
<protein>
    <submittedName>
        <fullName evidence="3">ABC transporter substrate-binding protein</fullName>
    </submittedName>
</protein>
<dbReference type="InterPro" id="IPR015168">
    <property type="entry name" value="SsuA/THI5"/>
</dbReference>
<feature type="domain" description="SsuA/THI5-like" evidence="2">
    <location>
        <begin position="53"/>
        <end position="253"/>
    </location>
</feature>
<evidence type="ECO:0000313" key="4">
    <source>
        <dbReference type="Proteomes" id="UP000664398"/>
    </source>
</evidence>
<accession>A0A939LS70</accession>
<dbReference type="PANTHER" id="PTHR31528:SF3">
    <property type="entry name" value="THIAMINE BIOSYNTHESIS PROTEIN HI_0357-RELATED"/>
    <property type="match status" value="1"/>
</dbReference>
<dbReference type="Pfam" id="PF09084">
    <property type="entry name" value="NMT1"/>
    <property type="match status" value="1"/>
</dbReference>
<evidence type="ECO:0000256" key="1">
    <source>
        <dbReference type="SAM" id="SignalP"/>
    </source>
</evidence>
<reference evidence="3" key="1">
    <citation type="submission" date="2021-03" db="EMBL/GenBank/DDBJ databases">
        <title>Leucobacter chromiisoli sp. nov., isolated from chromium-containing soil of chemical plant.</title>
        <authorList>
            <person name="Xu Z."/>
        </authorList>
    </citation>
    <scope>NUCLEOTIDE SEQUENCE</scope>
    <source>
        <strain evidence="3">A2</strain>
    </source>
</reference>